<evidence type="ECO:0000313" key="3">
    <source>
        <dbReference type="Proteomes" id="UP000625210"/>
    </source>
</evidence>
<dbReference type="GO" id="GO:0005886">
    <property type="term" value="C:plasma membrane"/>
    <property type="evidence" value="ECO:0007669"/>
    <property type="project" value="TreeGrafter"/>
</dbReference>
<dbReference type="RefSeq" id="WP_188647385.1">
    <property type="nucleotide sequence ID" value="NZ_BMHQ01000005.1"/>
</dbReference>
<name>A0A8J2YD76_9BACL</name>
<proteinExistence type="predicted"/>
<dbReference type="PANTHER" id="PTHR30336:SF20">
    <property type="entry name" value="DUF218 DOMAIN-CONTAINING PROTEIN"/>
    <property type="match status" value="1"/>
</dbReference>
<dbReference type="InterPro" id="IPR003848">
    <property type="entry name" value="DUF218"/>
</dbReference>
<comment type="caution">
    <text evidence="2">The sequence shown here is derived from an EMBL/GenBank/DDBJ whole genome shotgun (WGS) entry which is preliminary data.</text>
</comment>
<organism evidence="2 3">
    <name type="scientific">Marinithermofilum abyssi</name>
    <dbReference type="NCBI Taxonomy" id="1571185"/>
    <lineage>
        <taxon>Bacteria</taxon>
        <taxon>Bacillati</taxon>
        <taxon>Bacillota</taxon>
        <taxon>Bacilli</taxon>
        <taxon>Bacillales</taxon>
        <taxon>Thermoactinomycetaceae</taxon>
        <taxon>Marinithermofilum</taxon>
    </lineage>
</organism>
<evidence type="ECO:0000259" key="1">
    <source>
        <dbReference type="Pfam" id="PF02698"/>
    </source>
</evidence>
<evidence type="ECO:0000313" key="2">
    <source>
        <dbReference type="EMBL" id="GGE15280.1"/>
    </source>
</evidence>
<feature type="domain" description="DUF218" evidence="1">
    <location>
        <begin position="43"/>
        <end position="174"/>
    </location>
</feature>
<dbReference type="InterPro" id="IPR051599">
    <property type="entry name" value="Cell_Envelope_Assoc"/>
</dbReference>
<dbReference type="Pfam" id="PF02698">
    <property type="entry name" value="DUF218"/>
    <property type="match status" value="1"/>
</dbReference>
<dbReference type="InterPro" id="IPR014729">
    <property type="entry name" value="Rossmann-like_a/b/a_fold"/>
</dbReference>
<protein>
    <recommendedName>
        <fullName evidence="1">DUF218 domain-containing protein</fullName>
    </recommendedName>
</protein>
<dbReference type="EMBL" id="BMHQ01000005">
    <property type="protein sequence ID" value="GGE15280.1"/>
    <property type="molecule type" value="Genomic_DNA"/>
</dbReference>
<dbReference type="PANTHER" id="PTHR30336">
    <property type="entry name" value="INNER MEMBRANE PROTEIN, PROBABLE PERMEASE"/>
    <property type="match status" value="1"/>
</dbReference>
<accession>A0A8J2YD76</accession>
<reference evidence="2" key="1">
    <citation type="journal article" date="2014" name="Int. J. Syst. Evol. Microbiol.">
        <title>Complete genome sequence of Corynebacterium casei LMG S-19264T (=DSM 44701T), isolated from a smear-ripened cheese.</title>
        <authorList>
            <consortium name="US DOE Joint Genome Institute (JGI-PGF)"/>
            <person name="Walter F."/>
            <person name="Albersmeier A."/>
            <person name="Kalinowski J."/>
            <person name="Ruckert C."/>
        </authorList>
    </citation>
    <scope>NUCLEOTIDE SEQUENCE</scope>
    <source>
        <strain evidence="2">CGMCC 1.15179</strain>
    </source>
</reference>
<dbReference type="Gene3D" id="3.40.50.620">
    <property type="entry name" value="HUPs"/>
    <property type="match status" value="1"/>
</dbReference>
<gene>
    <name evidence="2" type="ORF">GCM10011571_16060</name>
</gene>
<dbReference type="CDD" id="cd06259">
    <property type="entry name" value="YdcF-like"/>
    <property type="match status" value="1"/>
</dbReference>
<dbReference type="Proteomes" id="UP000625210">
    <property type="component" value="Unassembled WGS sequence"/>
</dbReference>
<dbReference type="AlphaFoldDB" id="A0A8J2YD76"/>
<sequence length="192" mass="21673">MLQIKYIRIGVILSAAIAAAFTPLWSLTSRYDTASVPQQPREAALVLGAALWDGQPSPALQERLDMALHLYRTGRVRLLVLSGGMGNDGITEAEGMKRYLMQHGVNKAHLLLENRSTNTRQNLFYSKELLKKHPIHSVYLVTHDYHMDRALTYARAAGIRAFPAPVHSQVLFTPFYKARECLSIFKGWLLNR</sequence>
<reference evidence="2" key="2">
    <citation type="submission" date="2020-09" db="EMBL/GenBank/DDBJ databases">
        <authorList>
            <person name="Sun Q."/>
            <person name="Zhou Y."/>
        </authorList>
    </citation>
    <scope>NUCLEOTIDE SEQUENCE</scope>
    <source>
        <strain evidence="2">CGMCC 1.15179</strain>
    </source>
</reference>
<keyword evidence="3" id="KW-1185">Reference proteome</keyword>